<keyword evidence="4" id="KW-1185">Reference proteome</keyword>
<evidence type="ECO:0000313" key="3">
    <source>
        <dbReference type="EMBL" id="GAA1505813.1"/>
    </source>
</evidence>
<dbReference type="EMBL" id="BAAAOR010000007">
    <property type="protein sequence ID" value="GAA1505813.1"/>
    <property type="molecule type" value="Genomic_DNA"/>
</dbReference>
<evidence type="ECO:0000259" key="1">
    <source>
        <dbReference type="Pfam" id="PF06250"/>
    </source>
</evidence>
<feature type="domain" description="YhcG PDDEXK nuclease" evidence="1">
    <location>
        <begin position="140"/>
        <end position="244"/>
    </location>
</feature>
<feature type="domain" description="YhcG N-terminal" evidence="2">
    <location>
        <begin position="2"/>
        <end position="123"/>
    </location>
</feature>
<dbReference type="InterPro" id="IPR053148">
    <property type="entry name" value="PD-DEXK-like_domain"/>
</dbReference>
<reference evidence="3 4" key="1">
    <citation type="journal article" date="2019" name="Int. J. Syst. Evol. Microbiol.">
        <title>The Global Catalogue of Microorganisms (GCM) 10K type strain sequencing project: providing services to taxonomists for standard genome sequencing and annotation.</title>
        <authorList>
            <consortium name="The Broad Institute Genomics Platform"/>
            <consortium name="The Broad Institute Genome Sequencing Center for Infectious Disease"/>
            <person name="Wu L."/>
            <person name="Ma J."/>
        </authorList>
    </citation>
    <scope>NUCLEOTIDE SEQUENCE [LARGE SCALE GENOMIC DNA]</scope>
    <source>
        <strain evidence="3 4">JCM 14942</strain>
    </source>
</reference>
<evidence type="ECO:0000313" key="4">
    <source>
        <dbReference type="Proteomes" id="UP001500842"/>
    </source>
</evidence>
<evidence type="ECO:0008006" key="5">
    <source>
        <dbReference type="Google" id="ProtNLM"/>
    </source>
</evidence>
<dbReference type="InterPro" id="IPR041527">
    <property type="entry name" value="YhcG_N"/>
</dbReference>
<evidence type="ECO:0000259" key="2">
    <source>
        <dbReference type="Pfam" id="PF17761"/>
    </source>
</evidence>
<dbReference type="InterPro" id="IPR009362">
    <property type="entry name" value="YhcG_C"/>
</dbReference>
<dbReference type="Pfam" id="PF17761">
    <property type="entry name" value="DUF1016_N"/>
    <property type="match status" value="1"/>
</dbReference>
<dbReference type="Proteomes" id="UP001500842">
    <property type="component" value="Unassembled WGS sequence"/>
</dbReference>
<dbReference type="Gene3D" id="3.40.1350.10">
    <property type="match status" value="1"/>
</dbReference>
<organism evidence="3 4">
    <name type="scientific">Nocardioides humi</name>
    <dbReference type="NCBI Taxonomy" id="449461"/>
    <lineage>
        <taxon>Bacteria</taxon>
        <taxon>Bacillati</taxon>
        <taxon>Actinomycetota</taxon>
        <taxon>Actinomycetes</taxon>
        <taxon>Propionibacteriales</taxon>
        <taxon>Nocardioidaceae</taxon>
        <taxon>Nocardioides</taxon>
    </lineage>
</organism>
<sequence length="250" mass="28710">MRVNAALTMTYWLVGRAILVNTLRNSRAEYGRQIVATLSHQLKARFGRGFDRTNVVRMVALARAFPDHDEVAALAQQLSWSHLREVLTLSSDEARAFYTDEAASKHLSVRELRAAISRKAFERREIANSQIPEGSAVPRDTYRDPLILDTLGLHDSYLEKDLEAAILRDVQAFLLEVGQGFAFIASQKRMTIDGDDFYLDLLFFSRPLRRLMAVELKIGRFKPSYKGQMDLYLNWLDRYERKPAKRLRSG</sequence>
<dbReference type="PANTHER" id="PTHR30547">
    <property type="entry name" value="UNCHARACTERIZED PROTEIN YHCG-RELATED"/>
    <property type="match status" value="1"/>
</dbReference>
<name>A0ABN1ZWA7_9ACTN</name>
<dbReference type="InterPro" id="IPR011856">
    <property type="entry name" value="tRNA_endonuc-like_dom_sf"/>
</dbReference>
<proteinExistence type="predicted"/>
<comment type="caution">
    <text evidence="3">The sequence shown here is derived from an EMBL/GenBank/DDBJ whole genome shotgun (WGS) entry which is preliminary data.</text>
</comment>
<dbReference type="RefSeq" id="WP_246086458.1">
    <property type="nucleotide sequence ID" value="NZ_BAAAOR010000007.1"/>
</dbReference>
<protein>
    <recommendedName>
        <fullName evidence="5">DUF1016 domain-containing protein</fullName>
    </recommendedName>
</protein>
<gene>
    <name evidence="3" type="ORF">GCM10009788_06870</name>
</gene>
<accession>A0ABN1ZWA7</accession>
<dbReference type="PANTHER" id="PTHR30547:SF5">
    <property type="entry name" value="NUCLEASE YHCG-RELATED"/>
    <property type="match status" value="1"/>
</dbReference>
<dbReference type="Pfam" id="PF06250">
    <property type="entry name" value="YhcG_C"/>
    <property type="match status" value="1"/>
</dbReference>